<keyword evidence="2" id="KW-1185">Reference proteome</keyword>
<name>A0A835HUR4_9MAGN</name>
<dbReference type="OrthoDB" id="1933309at2759"/>
<gene>
    <name evidence="1" type="ORF">IFM89_023114</name>
</gene>
<organism evidence="1 2">
    <name type="scientific">Coptis chinensis</name>
    <dbReference type="NCBI Taxonomy" id="261450"/>
    <lineage>
        <taxon>Eukaryota</taxon>
        <taxon>Viridiplantae</taxon>
        <taxon>Streptophyta</taxon>
        <taxon>Embryophyta</taxon>
        <taxon>Tracheophyta</taxon>
        <taxon>Spermatophyta</taxon>
        <taxon>Magnoliopsida</taxon>
        <taxon>Ranunculales</taxon>
        <taxon>Ranunculaceae</taxon>
        <taxon>Coptidoideae</taxon>
        <taxon>Coptis</taxon>
    </lineage>
</organism>
<evidence type="ECO:0000313" key="2">
    <source>
        <dbReference type="Proteomes" id="UP000631114"/>
    </source>
</evidence>
<sequence length="363" mass="41213">MEEEKDYFDNIEEEKYLVVKQNRVVVVEEAQIPVKEIVKKIEEENLVLGEADGGEEVTNEDCVLEKSKGKEERPMKEGVLYFGVNDDIPTREERTVEEVVKGVEENGYKENNGVLDEKMVTIEVQGMVEGRRDDEKLDDMVEEMKPIVETKQMVEERRIGKANDVPIEVEKPVMKKKRMKKKRVRITINKDNSREIADESGLDLYDKETPSLQQYNYEGVEICENRVAPAIGAGIEPQEVSSKPSSLCVTEERPSDVLGEESADSVLHPVPSERSEIKPAVSEVNTTIPSKEVIYSEEKIWEMIFAMRKIVGYKADIQPNVAEELKALYIFTGVEAPMGFKDPLDLSEVDDKLRLLMAIIGVK</sequence>
<protein>
    <submittedName>
        <fullName evidence="1">Uncharacterized protein</fullName>
    </submittedName>
</protein>
<dbReference type="EMBL" id="JADFTS010000005">
    <property type="protein sequence ID" value="KAF9606091.1"/>
    <property type="molecule type" value="Genomic_DNA"/>
</dbReference>
<evidence type="ECO:0000313" key="1">
    <source>
        <dbReference type="EMBL" id="KAF9606091.1"/>
    </source>
</evidence>
<accession>A0A835HUR4</accession>
<comment type="caution">
    <text evidence="1">The sequence shown here is derived from an EMBL/GenBank/DDBJ whole genome shotgun (WGS) entry which is preliminary data.</text>
</comment>
<reference evidence="1 2" key="1">
    <citation type="submission" date="2020-10" db="EMBL/GenBank/DDBJ databases">
        <title>The Coptis chinensis genome and diversification of protoberbering-type alkaloids.</title>
        <authorList>
            <person name="Wang B."/>
            <person name="Shu S."/>
            <person name="Song C."/>
            <person name="Liu Y."/>
        </authorList>
    </citation>
    <scope>NUCLEOTIDE SEQUENCE [LARGE SCALE GENOMIC DNA]</scope>
    <source>
        <strain evidence="1">HL-2020</strain>
        <tissue evidence="1">Leaf</tissue>
    </source>
</reference>
<dbReference type="PANTHER" id="PTHR37198">
    <property type="entry name" value="NUCLEOLIN"/>
    <property type="match status" value="1"/>
</dbReference>
<dbReference type="PANTHER" id="PTHR37198:SF1">
    <property type="entry name" value="NUCLEOLIN"/>
    <property type="match status" value="1"/>
</dbReference>
<proteinExistence type="predicted"/>
<dbReference type="AlphaFoldDB" id="A0A835HUR4"/>
<dbReference type="Proteomes" id="UP000631114">
    <property type="component" value="Unassembled WGS sequence"/>
</dbReference>